<feature type="signal peptide" evidence="1">
    <location>
        <begin position="1"/>
        <end position="24"/>
    </location>
</feature>
<feature type="domain" description="TNase-like" evidence="2">
    <location>
        <begin position="33"/>
        <end position="153"/>
    </location>
</feature>
<dbReference type="PANTHER" id="PTHR12302:SF26">
    <property type="entry name" value="BLR1266 PROTEIN"/>
    <property type="match status" value="1"/>
</dbReference>
<dbReference type="SUPFAM" id="SSF50199">
    <property type="entry name" value="Staphylococcal nuclease"/>
    <property type="match status" value="1"/>
</dbReference>
<organism evidence="3 4">
    <name type="scientific">Novispirillum itersonii</name>
    <name type="common">Aquaspirillum itersonii</name>
    <dbReference type="NCBI Taxonomy" id="189"/>
    <lineage>
        <taxon>Bacteria</taxon>
        <taxon>Pseudomonadati</taxon>
        <taxon>Pseudomonadota</taxon>
        <taxon>Alphaproteobacteria</taxon>
        <taxon>Rhodospirillales</taxon>
        <taxon>Novispirillaceae</taxon>
        <taxon>Novispirillum</taxon>
    </lineage>
</organism>
<dbReference type="AlphaFoldDB" id="A0A7W9ZKQ9"/>
<proteinExistence type="predicted"/>
<dbReference type="Pfam" id="PF00565">
    <property type="entry name" value="SNase"/>
    <property type="match status" value="1"/>
</dbReference>
<dbReference type="Proteomes" id="UP000544872">
    <property type="component" value="Unassembled WGS sequence"/>
</dbReference>
<keyword evidence="1" id="KW-0732">Signal</keyword>
<dbReference type="GO" id="GO:0004519">
    <property type="term" value="F:endonuclease activity"/>
    <property type="evidence" value="ECO:0007669"/>
    <property type="project" value="UniProtKB-KW"/>
</dbReference>
<protein>
    <submittedName>
        <fullName evidence="3">Endonuclease YncB(Thermonuclease family)</fullName>
    </submittedName>
</protein>
<evidence type="ECO:0000259" key="2">
    <source>
        <dbReference type="PROSITE" id="PS50830"/>
    </source>
</evidence>
<feature type="chain" id="PRO_5031453248" evidence="1">
    <location>
        <begin position="25"/>
        <end position="166"/>
    </location>
</feature>
<reference evidence="3 4" key="1">
    <citation type="submission" date="2020-08" db="EMBL/GenBank/DDBJ databases">
        <title>Genomic Encyclopedia of Type Strains, Phase IV (KMG-IV): sequencing the most valuable type-strain genomes for metagenomic binning, comparative biology and taxonomic classification.</title>
        <authorList>
            <person name="Goeker M."/>
        </authorList>
    </citation>
    <scope>NUCLEOTIDE SEQUENCE [LARGE SCALE GENOMIC DNA]</scope>
    <source>
        <strain evidence="3 4">DSM 11590</strain>
    </source>
</reference>
<dbReference type="SMART" id="SM00318">
    <property type="entry name" value="SNc"/>
    <property type="match status" value="1"/>
</dbReference>
<dbReference type="InterPro" id="IPR035437">
    <property type="entry name" value="SNase_OB-fold_sf"/>
</dbReference>
<dbReference type="EMBL" id="JACIIX010000016">
    <property type="protein sequence ID" value="MBB6212024.1"/>
    <property type="molecule type" value="Genomic_DNA"/>
</dbReference>
<dbReference type="PROSITE" id="PS50830">
    <property type="entry name" value="TNASE_3"/>
    <property type="match status" value="1"/>
</dbReference>
<dbReference type="PANTHER" id="PTHR12302">
    <property type="entry name" value="EBNA2 BINDING PROTEIN P100"/>
    <property type="match status" value="1"/>
</dbReference>
<evidence type="ECO:0000313" key="4">
    <source>
        <dbReference type="Proteomes" id="UP000544872"/>
    </source>
</evidence>
<dbReference type="Gene3D" id="2.40.50.90">
    <property type="match status" value="1"/>
</dbReference>
<keyword evidence="3" id="KW-0255">Endonuclease</keyword>
<evidence type="ECO:0000256" key="1">
    <source>
        <dbReference type="SAM" id="SignalP"/>
    </source>
</evidence>
<comment type="caution">
    <text evidence="3">The sequence shown here is derived from an EMBL/GenBank/DDBJ whole genome shotgun (WGS) entry which is preliminary data.</text>
</comment>
<dbReference type="RefSeq" id="WP_184265314.1">
    <property type="nucleotide sequence ID" value="NZ_JACIIX010000016.1"/>
</dbReference>
<gene>
    <name evidence="3" type="ORF">FHS48_003471</name>
</gene>
<keyword evidence="4" id="KW-1185">Reference proteome</keyword>
<keyword evidence="3" id="KW-0378">Hydrolase</keyword>
<evidence type="ECO:0000313" key="3">
    <source>
        <dbReference type="EMBL" id="MBB6212024.1"/>
    </source>
</evidence>
<keyword evidence="3" id="KW-0540">Nuclease</keyword>
<dbReference type="InterPro" id="IPR016071">
    <property type="entry name" value="Staphylococal_nuclease_OB-fold"/>
</dbReference>
<sequence>MRSLGCLAVVALLFGVLSDVPAQAAGKVTGRARVLDGDTVAIGKQNIRLRGIDAPEREQLCKPLSGGTAACGRQAATVLKMLIADRPLICRIIEEDSYGRKVGFCAVEARGKDPAQELNRAMVLLGWAVAYWTDDFKDEEKAAKAAGRGLWAMRFQPPEDWRKSHR</sequence>
<accession>A0A7W9ZKQ9</accession>
<name>A0A7W9ZKQ9_NOVIT</name>